<organism evidence="5 6">
    <name type="scientific">Puma concolor</name>
    <name type="common">Mountain lion</name>
    <name type="synonym">Felis concolor</name>
    <dbReference type="NCBI Taxonomy" id="9696"/>
    <lineage>
        <taxon>Eukaryota</taxon>
        <taxon>Metazoa</taxon>
        <taxon>Chordata</taxon>
        <taxon>Craniata</taxon>
        <taxon>Vertebrata</taxon>
        <taxon>Euteleostomi</taxon>
        <taxon>Mammalia</taxon>
        <taxon>Eutheria</taxon>
        <taxon>Laurasiatheria</taxon>
        <taxon>Carnivora</taxon>
        <taxon>Feliformia</taxon>
        <taxon>Felidae</taxon>
        <taxon>Felinae</taxon>
        <taxon>Puma</taxon>
    </lineage>
</organism>
<gene>
    <name evidence="6" type="primary">QRICH2</name>
</gene>
<dbReference type="CTD" id="84074"/>
<dbReference type="Proteomes" id="UP000515131">
    <property type="component" value="Unplaced"/>
</dbReference>
<accession>A0A6P6I5A1</accession>
<protein>
    <submittedName>
        <fullName evidence="6">Glutamine-rich protein 2</fullName>
    </submittedName>
</protein>
<keyword evidence="5" id="KW-1185">Reference proteome</keyword>
<feature type="compositionally biased region" description="Basic and acidic residues" evidence="2">
    <location>
        <begin position="103"/>
        <end position="114"/>
    </location>
</feature>
<feature type="coiled-coil region" evidence="1">
    <location>
        <begin position="961"/>
        <end position="1076"/>
    </location>
</feature>
<feature type="compositionally biased region" description="Low complexity" evidence="2">
    <location>
        <begin position="511"/>
        <end position="527"/>
    </location>
</feature>
<evidence type="ECO:0000259" key="4">
    <source>
        <dbReference type="Pfam" id="PF16043"/>
    </source>
</evidence>
<keyword evidence="1" id="KW-0175">Coiled coil</keyword>
<dbReference type="GeneID" id="112864524"/>
<evidence type="ECO:0000256" key="1">
    <source>
        <dbReference type="SAM" id="Coils"/>
    </source>
</evidence>
<dbReference type="GO" id="GO:0036126">
    <property type="term" value="C:sperm flagellum"/>
    <property type="evidence" value="ECO:0007669"/>
    <property type="project" value="TreeGrafter"/>
</dbReference>
<feature type="region of interest" description="Disordered" evidence="2">
    <location>
        <begin position="797"/>
        <end position="885"/>
    </location>
</feature>
<dbReference type="InterPro" id="IPR032013">
    <property type="entry name" value="DUF4795"/>
</dbReference>
<dbReference type="GO" id="GO:0030031">
    <property type="term" value="P:cell projection assembly"/>
    <property type="evidence" value="ECO:0007669"/>
    <property type="project" value="TreeGrafter"/>
</dbReference>
<feature type="domain" description="DUF4795" evidence="4">
    <location>
        <begin position="1226"/>
        <end position="1268"/>
    </location>
</feature>
<feature type="compositionally biased region" description="Basic residues" evidence="2">
    <location>
        <begin position="1384"/>
        <end position="1397"/>
    </location>
</feature>
<feature type="region of interest" description="Disordered" evidence="2">
    <location>
        <begin position="1368"/>
        <end position="1419"/>
    </location>
</feature>
<dbReference type="GO" id="GO:0030317">
    <property type="term" value="P:flagellated sperm motility"/>
    <property type="evidence" value="ECO:0007669"/>
    <property type="project" value="TreeGrafter"/>
</dbReference>
<dbReference type="PANTHER" id="PTHR46766:SF1">
    <property type="entry name" value="GLUTAMINE-RICH PROTEIN 2"/>
    <property type="match status" value="1"/>
</dbReference>
<dbReference type="RefSeq" id="XP_025783331.1">
    <property type="nucleotide sequence ID" value="XM_025927546.1"/>
</dbReference>
<sequence length="1465" mass="156123">MSQVFFPSCLIVRTFYLHLLTSFFHFNQGSETTTGLLKRKKHTSLTSDDGASTKHSSADPTVDSANGHGSDRTLSGISATGYPSEGVGRERKKSTPTTASPGREQHPRARDEAGVAKSHHPSVSQFRPESDRHRTRQLQPHTSAHLRKDEREAHPGLVQQDLPSATAIRDQHPRVYPDQHGGVHVSYGQIYPRPDLHGIAPLGTDQLASLDHSTYPHSVVPLSMGQLGMMPPGMDEQGSVLPGMDQRGMMPPLVPGRDQRGLQLPSTDQPGMVPFSTYQHGMTFSGTDQQPDVAQRGLVPLHVDQHGFLISGMDQHGLVPHLIAQHGLGPTGTDQNALVQPGLVQPGMDQCGLVQPVVDERGLVQPGAYLPDWVQPGAYATGWVQPGAYPLDLVYPDVYPSGLVRLGADQPGLMQPGLGQQDSVQPGMDQYDLGQPGMDQRGLVQLGMDQRGLVQPGTVQPGLVQPGAAQPGLVQPGAAQPGLVQPGAAQPGLVQPGAAQPGLVQPGAAKPGLVQPGVGQPGLVQPGAAQPGLVQPGAAQPGLVQPGAAQPGLVQPGAGQPGLVQPGAAQPGLVQPGAAQPGLVQPGAAQPGLVQPGAAQPGLVQPGAAQLGLVQPGVAQPGLVQPGAGQRGLVRPGAGQRGLVRPGAAQRGLVQPGAAQPGLVQPGAAQPVLVQPGAAQRGLVQPGAAQPGQPSLVQPGMDLGGLVQPGMDQRVLAQPGAAQPGLVPPGAGQPGLVQRGVGQRGLVEPGTGPRGVFQPGAYPPGLLQPGAYLPSSVEPGAYPQAFHPESLRFISPHPYQHGVMPPSRGQHGRVSPLLSGQGLAPPGTDQEGLSETYQPGVIHPGTDQGGQIKPGADQHDQSYSIPESRDLTYPGPRGPGFPGADQLQVSVDPQQTYTSDRAGISVRTTPSQEATFAKSTVFLNDLHRASSERVDIQSERHDSLDKLSPSFPIAVETFRLMGELIGLYVELKENMKELDEEKAGQTDLEKLQYLLSLMVKKTIPPDLQEQLKTLKALTKEVRQERAKLDKIQRLLEGEREQEIGKEMKDDQLSTQLGILRVTVADIEKELAELRESQERGKVSMEHSVSEASLYLQDQLDKLRTIIESMLASSSTLLSMSMTPRKILTASAPSQIDPETTCPACSLDLGHQVSMLVQRYEQLQDTVTNLAATRPSKKAKLQSQDEELLGHIQRAILQVQGDCEKLNITTGSLIEDHRQKQKDIDVRQLLAHFHCLSCDRPLETPVTGQIIPVIPMGPGLPGHRSIRPYTVFELEQIRQQSRKYGRGSGVPFAGEAGAEAGGVPDMADYTYSSAPRRCGGSHTLTYPYRRNRLQHLSQGLYPTEEIQIAMKHDEVDILGLDGHIYKGRIDTRLPGIPSKDTSGMTKHKAKQPRPHTHRQQSLSVSSQLPSRPQSAQMLAGNNSDLFPHLSIKGRCWIGALSVTAPKNGDLNVRAPHQLGHREELYM</sequence>
<feature type="signal peptide" evidence="3">
    <location>
        <begin position="1"/>
        <end position="29"/>
    </location>
</feature>
<feature type="region of interest" description="Disordered" evidence="2">
    <location>
        <begin position="32"/>
        <end position="153"/>
    </location>
</feature>
<feature type="compositionally biased region" description="Low complexity" evidence="2">
    <location>
        <begin position="1398"/>
        <end position="1413"/>
    </location>
</feature>
<dbReference type="Pfam" id="PF16043">
    <property type="entry name" value="DUF4795"/>
    <property type="match status" value="1"/>
</dbReference>
<feature type="compositionally biased region" description="Polar residues" evidence="2">
    <location>
        <begin position="44"/>
        <end position="59"/>
    </location>
</feature>
<evidence type="ECO:0000313" key="6">
    <source>
        <dbReference type="RefSeq" id="XP_025783331.1"/>
    </source>
</evidence>
<evidence type="ECO:0000256" key="2">
    <source>
        <dbReference type="SAM" id="MobiDB-lite"/>
    </source>
</evidence>
<name>A0A6P6I5A1_PUMCO</name>
<dbReference type="PANTHER" id="PTHR46766">
    <property type="entry name" value="GLUTAMINE-RICH PROTEIN 2"/>
    <property type="match status" value="1"/>
</dbReference>
<reference evidence="6" key="1">
    <citation type="submission" date="2025-08" db="UniProtKB">
        <authorList>
            <consortium name="RefSeq"/>
        </authorList>
    </citation>
    <scope>IDENTIFICATION</scope>
    <source>
        <tissue evidence="6">Blood</tissue>
    </source>
</reference>
<feature type="region of interest" description="Disordered" evidence="2">
    <location>
        <begin position="454"/>
        <end position="601"/>
    </location>
</feature>
<feature type="region of interest" description="Disordered" evidence="2">
    <location>
        <begin position="684"/>
        <end position="703"/>
    </location>
</feature>
<evidence type="ECO:0000256" key="3">
    <source>
        <dbReference type="SAM" id="SignalP"/>
    </source>
</evidence>
<feature type="region of interest" description="Disordered" evidence="2">
    <location>
        <begin position="743"/>
        <end position="762"/>
    </location>
</feature>
<dbReference type="KEGG" id="pcoo:112864524"/>
<evidence type="ECO:0000313" key="5">
    <source>
        <dbReference type="Proteomes" id="UP000515131"/>
    </source>
</evidence>
<feature type="region of interest" description="Disordered" evidence="2">
    <location>
        <begin position="412"/>
        <end position="440"/>
    </location>
</feature>
<keyword evidence="3" id="KW-0732">Signal</keyword>
<proteinExistence type="predicted"/>
<feature type="compositionally biased region" description="Low complexity" evidence="2">
    <location>
        <begin position="412"/>
        <end position="421"/>
    </location>
</feature>
<feature type="chain" id="PRO_5027561075" evidence="3">
    <location>
        <begin position="30"/>
        <end position="1465"/>
    </location>
</feature>